<dbReference type="AlphaFoldDB" id="A0A9P7QC08"/>
<organism evidence="6 7">
    <name type="scientific">Claviceps humidiphila</name>
    <dbReference type="NCBI Taxonomy" id="1294629"/>
    <lineage>
        <taxon>Eukaryota</taxon>
        <taxon>Fungi</taxon>
        <taxon>Dikarya</taxon>
        <taxon>Ascomycota</taxon>
        <taxon>Pezizomycotina</taxon>
        <taxon>Sordariomycetes</taxon>
        <taxon>Hypocreomycetidae</taxon>
        <taxon>Hypocreales</taxon>
        <taxon>Clavicipitaceae</taxon>
        <taxon>Claviceps</taxon>
    </lineage>
</organism>
<dbReference type="EMBL" id="SRQM01000017">
    <property type="protein sequence ID" value="KAG6122641.1"/>
    <property type="molecule type" value="Genomic_DNA"/>
</dbReference>
<feature type="region of interest" description="Disordered" evidence="4">
    <location>
        <begin position="1"/>
        <end position="267"/>
    </location>
</feature>
<dbReference type="GO" id="GO:0006357">
    <property type="term" value="P:regulation of transcription by RNA polymerase II"/>
    <property type="evidence" value="ECO:0007669"/>
    <property type="project" value="TreeGrafter"/>
</dbReference>
<evidence type="ECO:0000313" key="7">
    <source>
        <dbReference type="Proteomes" id="UP000732380"/>
    </source>
</evidence>
<dbReference type="InterPro" id="IPR036431">
    <property type="entry name" value="ARID_dom_sf"/>
</dbReference>
<gene>
    <name evidence="6" type="ORF">E4U13_001729</name>
</gene>
<dbReference type="InterPro" id="IPR051232">
    <property type="entry name" value="ARID/SWI1_ChromRemod"/>
</dbReference>
<evidence type="ECO:0000256" key="2">
    <source>
        <dbReference type="ARBA" id="ARBA00023163"/>
    </source>
</evidence>
<dbReference type="Pfam" id="PF01388">
    <property type="entry name" value="ARID"/>
    <property type="match status" value="1"/>
</dbReference>
<dbReference type="Proteomes" id="UP000732380">
    <property type="component" value="Unassembled WGS sequence"/>
</dbReference>
<dbReference type="SMART" id="SM00501">
    <property type="entry name" value="BRIGHT"/>
    <property type="match status" value="1"/>
</dbReference>
<keyword evidence="7" id="KW-1185">Reference proteome</keyword>
<evidence type="ECO:0000259" key="5">
    <source>
        <dbReference type="PROSITE" id="PS51011"/>
    </source>
</evidence>
<protein>
    <recommendedName>
        <fullName evidence="5">ARID domain-containing protein</fullName>
    </recommendedName>
</protein>
<name>A0A9P7QC08_9HYPO</name>
<feature type="compositionally biased region" description="Low complexity" evidence="4">
    <location>
        <begin position="606"/>
        <end position="630"/>
    </location>
</feature>
<proteinExistence type="predicted"/>
<dbReference type="SMART" id="SM01014">
    <property type="entry name" value="ARID"/>
    <property type="match status" value="1"/>
</dbReference>
<feature type="domain" description="ARID" evidence="5">
    <location>
        <begin position="376"/>
        <end position="468"/>
    </location>
</feature>
<feature type="compositionally biased region" description="Polar residues" evidence="4">
    <location>
        <begin position="112"/>
        <end position="131"/>
    </location>
</feature>
<keyword evidence="1" id="KW-0805">Transcription regulation</keyword>
<feature type="compositionally biased region" description="Polar residues" evidence="4">
    <location>
        <begin position="632"/>
        <end position="659"/>
    </location>
</feature>
<accession>A0A9P7QC08</accession>
<feature type="compositionally biased region" description="Low complexity" evidence="4">
    <location>
        <begin position="72"/>
        <end position="92"/>
    </location>
</feature>
<dbReference type="SUPFAM" id="SSF46774">
    <property type="entry name" value="ARID-like"/>
    <property type="match status" value="1"/>
</dbReference>
<feature type="region of interest" description="Disordered" evidence="4">
    <location>
        <begin position="606"/>
        <end position="711"/>
    </location>
</feature>
<feature type="compositionally biased region" description="Gly residues" evidence="4">
    <location>
        <begin position="1142"/>
        <end position="1152"/>
    </location>
</feature>
<feature type="compositionally biased region" description="Polar residues" evidence="4">
    <location>
        <begin position="142"/>
        <end position="152"/>
    </location>
</feature>
<feature type="compositionally biased region" description="Polar residues" evidence="4">
    <location>
        <begin position="36"/>
        <end position="56"/>
    </location>
</feature>
<feature type="compositionally biased region" description="Low complexity" evidence="4">
    <location>
        <begin position="242"/>
        <end position="255"/>
    </location>
</feature>
<reference evidence="6 7" key="1">
    <citation type="journal article" date="2020" name="bioRxiv">
        <title>Whole genome comparisons of ergot fungi reveals the divergence and evolution of species within the genus Claviceps are the result of varying mechanisms driving genome evolution and host range expansion.</title>
        <authorList>
            <person name="Wyka S.A."/>
            <person name="Mondo S.J."/>
            <person name="Liu M."/>
            <person name="Dettman J."/>
            <person name="Nalam V."/>
            <person name="Broders K.D."/>
        </authorList>
    </citation>
    <scope>NUCLEOTIDE SEQUENCE [LARGE SCALE GENOMIC DNA]</scope>
    <source>
        <strain evidence="6 7">LM576</strain>
    </source>
</reference>
<feature type="compositionally biased region" description="Polar residues" evidence="4">
    <location>
        <begin position="667"/>
        <end position="679"/>
    </location>
</feature>
<feature type="compositionally biased region" description="Polar residues" evidence="4">
    <location>
        <begin position="165"/>
        <end position="175"/>
    </location>
</feature>
<feature type="compositionally biased region" description="Polar residues" evidence="4">
    <location>
        <begin position="196"/>
        <end position="233"/>
    </location>
</feature>
<feature type="region of interest" description="Disordered" evidence="4">
    <location>
        <begin position="283"/>
        <end position="313"/>
    </location>
</feature>
<keyword evidence="2" id="KW-0804">Transcription</keyword>
<dbReference type="GO" id="GO:0016514">
    <property type="term" value="C:SWI/SNF complex"/>
    <property type="evidence" value="ECO:0007669"/>
    <property type="project" value="TreeGrafter"/>
</dbReference>
<dbReference type="GO" id="GO:0000976">
    <property type="term" value="F:transcription cis-regulatory region binding"/>
    <property type="evidence" value="ECO:0007669"/>
    <property type="project" value="TreeGrafter"/>
</dbReference>
<feature type="region of interest" description="Disordered" evidence="4">
    <location>
        <begin position="1135"/>
        <end position="1155"/>
    </location>
</feature>
<feature type="region of interest" description="Disordered" evidence="4">
    <location>
        <begin position="474"/>
        <end position="574"/>
    </location>
</feature>
<comment type="caution">
    <text evidence="6">The sequence shown here is derived from an EMBL/GenBank/DDBJ whole genome shotgun (WGS) entry which is preliminary data.</text>
</comment>
<evidence type="ECO:0000256" key="1">
    <source>
        <dbReference type="ARBA" id="ARBA00023015"/>
    </source>
</evidence>
<keyword evidence="3" id="KW-0539">Nucleus</keyword>
<dbReference type="InterPro" id="IPR001606">
    <property type="entry name" value="ARID_dom"/>
</dbReference>
<evidence type="ECO:0000256" key="3">
    <source>
        <dbReference type="ARBA" id="ARBA00023242"/>
    </source>
</evidence>
<feature type="compositionally biased region" description="Low complexity" evidence="4">
    <location>
        <begin position="132"/>
        <end position="141"/>
    </location>
</feature>
<feature type="compositionally biased region" description="Low complexity" evidence="4">
    <location>
        <begin position="501"/>
        <end position="517"/>
    </location>
</feature>
<dbReference type="PROSITE" id="PS51011">
    <property type="entry name" value="ARID"/>
    <property type="match status" value="1"/>
</dbReference>
<evidence type="ECO:0000256" key="4">
    <source>
        <dbReference type="SAM" id="MobiDB-lite"/>
    </source>
</evidence>
<dbReference type="Gene3D" id="1.10.150.60">
    <property type="entry name" value="ARID DNA-binding domain"/>
    <property type="match status" value="1"/>
</dbReference>
<feature type="compositionally biased region" description="Low complexity" evidence="4">
    <location>
        <begin position="283"/>
        <end position="305"/>
    </location>
</feature>
<dbReference type="PANTHER" id="PTHR13964:SF27">
    <property type="entry name" value="HAT-TRICK, ISOFORM D"/>
    <property type="match status" value="1"/>
</dbReference>
<sequence>MSAWMNDAVPNHDGGSFPHTNDPNPAAGVMMDPSAFMNNPGQFNPGQFHNSQQIAAMQNGPMRHGSPAYQIQNQNPNQSQALSQNPNPNQNPVYQTSSVIPSKRPRPREDSVTGSPVHNASMQPPSRSETPQQQQQQQQQQNFAAFQPSSSGVMPPQNPGPFSHLQANGSANASPSPIMGNQMRSGSVPQRVATASPHSFSPGPQQFSGAQTSPIPSEHGTPQPTQFLQNMTAGFNPGYAQSPSTSRPSPSTSAMAGGGGGQMMPQQMGQLPQHMSQMNPSMYQQMQQQMLQQQGQPPHAQQSGQRPQSMSDQQKMIAYQMRLQQQQLQGNMQMQAQTQGQNMGRAMMPKQPMPGMPTTGQMPLGPMRPQPRPMGNINPEQFMKNLTALMHAKGLPLDPNPIVGDRPVNLVMLFQVIQSKGGYKSVAAANGWAHIAQMLGLPFQISTVPPALKLAYERNLIKFEEVWLAQQKQRMMQQNPGMAGGPGPFQKHIQPAPHMSQGPMQQHHAQQPHVQPQTPARGNLTPVNGFPTSQLPQPPHPQQPMQQNLQMQQSQAQVQAQQQQHVQHQHHQQQAQLQQQQQQLLQHQQQLQHQQHLQQQQQLQHQQHLQHLQHQQHQQQLQQQQQQLAPNANATPGHRSSMSRNVDRSTPNDFSSSLESPARHRSGTASVDGRQQTPMAQGSAAAAASAATADQQQAHLLPPKPEDYSPCARELATHGGVDLHAANLLGAELSRWEPAVPSVNELGNVDISALTRSLQSGIHGEVRVALDTLAIISSSMNQAHFLHLRACDDLVEALIDCAETQLDLLVEHTVEVADEIQLTAYEDVVRACRIERWAVKDIPAFGSTAYELDRAVDRLICITTILRNVSFPGDQNDNHLILCDESVIKLLCSIIRYLGTRTMLLRTHSNTLDFMKDIVVLLSNIAGSLELPGREQASTLLLMLLAFAPVPGPSLTNDTLYFTPYDPSIHSYLPHAVDALAKLLARDEPNRGFYKALFTIDPSSPLGNELLARAFALAVSPIPDKAKELSRPPQLPPLFETRKPFLMQGLLAAEIIVSLVPGSDANVARTFLKSGNCLSQNLVKIIHDLSILYEKPSHPARGGGGRATMRKDPELVYIIAVASSLLRRLAEKARCTGSGSSSPGGAGTGAGTGAEIEIGDGRDARALLPGPQLLMDVSMMQSPEWTKDGVLHQLTALLNLEG</sequence>
<evidence type="ECO:0000313" key="6">
    <source>
        <dbReference type="EMBL" id="KAG6122641.1"/>
    </source>
</evidence>
<feature type="compositionally biased region" description="Low complexity" evidence="4">
    <location>
        <begin position="543"/>
        <end position="574"/>
    </location>
</feature>
<feature type="compositionally biased region" description="Low complexity" evidence="4">
    <location>
        <begin position="680"/>
        <end position="698"/>
    </location>
</feature>
<dbReference type="PANTHER" id="PTHR13964">
    <property type="entry name" value="RBP-RELATED"/>
    <property type="match status" value="1"/>
</dbReference>